<evidence type="ECO:0000259" key="10">
    <source>
        <dbReference type="Pfam" id="PF04290"/>
    </source>
</evidence>
<sequence>MDRWIKQLAKLSHFAAQFILFLMAMFITLDVLSRWLWNRPITGTVDFMELGLSMVIFLSIAYTHVKEEHITIDFFVERFSTRTQFILDGIIHLIIAVLLVLVAWSTGRYAVRLYHANTVTGDLAISLYPIAWLAVMGLSLFAWAALLHAIRYMQKGANTNDS</sequence>
<evidence type="ECO:0000313" key="11">
    <source>
        <dbReference type="EMBL" id="KNE19915.1"/>
    </source>
</evidence>
<accession>A0A0L0QMR4</accession>
<evidence type="ECO:0000256" key="3">
    <source>
        <dbReference type="ARBA" id="ARBA00022475"/>
    </source>
</evidence>
<keyword evidence="3" id="KW-1003">Cell membrane</keyword>
<dbReference type="PANTHER" id="PTHR35011">
    <property type="entry name" value="2,3-DIKETO-L-GULONATE TRAP TRANSPORTER SMALL PERMEASE PROTEIN YIAM"/>
    <property type="match status" value="1"/>
</dbReference>
<dbReference type="GO" id="GO:0005886">
    <property type="term" value="C:plasma membrane"/>
    <property type="evidence" value="ECO:0007669"/>
    <property type="project" value="UniProtKB-SubCell"/>
</dbReference>
<keyword evidence="4" id="KW-0997">Cell inner membrane</keyword>
<dbReference type="AlphaFoldDB" id="A0A0L0QMR4"/>
<dbReference type="EMBL" id="LGTO01000007">
    <property type="protein sequence ID" value="KNE19915.1"/>
    <property type="molecule type" value="Genomic_DNA"/>
</dbReference>
<evidence type="ECO:0000256" key="6">
    <source>
        <dbReference type="ARBA" id="ARBA00022989"/>
    </source>
</evidence>
<dbReference type="OrthoDB" id="1807003at2"/>
<reference evidence="12" key="1">
    <citation type="submission" date="2015-07" db="EMBL/GenBank/DDBJ databases">
        <title>Fjat-10053 dsm26.</title>
        <authorList>
            <person name="Liu B."/>
            <person name="Wang J."/>
            <person name="Zhu Y."/>
            <person name="Liu G."/>
            <person name="Chen Q."/>
            <person name="Chen Z."/>
            <person name="Lan J."/>
            <person name="Che J."/>
            <person name="Ge C."/>
            <person name="Shi H."/>
            <person name="Pan Z."/>
            <person name="Liu X."/>
        </authorList>
    </citation>
    <scope>NUCLEOTIDE SEQUENCE [LARGE SCALE GENOMIC DNA]</scope>
    <source>
        <strain evidence="12">DSM 26</strain>
    </source>
</reference>
<organism evidence="11 12">
    <name type="scientific">Virgibacillus pantothenticus</name>
    <dbReference type="NCBI Taxonomy" id="1473"/>
    <lineage>
        <taxon>Bacteria</taxon>
        <taxon>Bacillati</taxon>
        <taxon>Bacillota</taxon>
        <taxon>Bacilli</taxon>
        <taxon>Bacillales</taxon>
        <taxon>Bacillaceae</taxon>
        <taxon>Virgibacillus</taxon>
    </lineage>
</organism>
<feature type="transmembrane region" description="Helical" evidence="9">
    <location>
        <begin position="125"/>
        <end position="146"/>
    </location>
</feature>
<dbReference type="InterPro" id="IPR007387">
    <property type="entry name" value="TRAP_DctQ"/>
</dbReference>
<evidence type="ECO:0000256" key="9">
    <source>
        <dbReference type="SAM" id="Phobius"/>
    </source>
</evidence>
<feature type="transmembrane region" description="Helical" evidence="9">
    <location>
        <begin position="47"/>
        <end position="65"/>
    </location>
</feature>
<comment type="subcellular location">
    <subcellularLocation>
        <location evidence="1">Cell inner membrane</location>
        <topology evidence="1">Multi-pass membrane protein</topology>
    </subcellularLocation>
</comment>
<feature type="domain" description="Tripartite ATP-independent periplasmic transporters DctQ component" evidence="10">
    <location>
        <begin position="23"/>
        <end position="152"/>
    </location>
</feature>
<evidence type="ECO:0000256" key="8">
    <source>
        <dbReference type="ARBA" id="ARBA00038436"/>
    </source>
</evidence>
<dbReference type="GeneID" id="66870988"/>
<name>A0A0L0QMR4_VIRPA</name>
<dbReference type="Pfam" id="PF04290">
    <property type="entry name" value="DctQ"/>
    <property type="match status" value="1"/>
</dbReference>
<evidence type="ECO:0000256" key="7">
    <source>
        <dbReference type="ARBA" id="ARBA00023136"/>
    </source>
</evidence>
<evidence type="ECO:0000256" key="4">
    <source>
        <dbReference type="ARBA" id="ARBA00022519"/>
    </source>
</evidence>
<keyword evidence="5 9" id="KW-0812">Transmembrane</keyword>
<comment type="similarity">
    <text evidence="8">Belongs to the TRAP transporter small permease family.</text>
</comment>
<keyword evidence="12" id="KW-1185">Reference proteome</keyword>
<evidence type="ECO:0000256" key="5">
    <source>
        <dbReference type="ARBA" id="ARBA00022692"/>
    </source>
</evidence>
<dbReference type="InterPro" id="IPR055348">
    <property type="entry name" value="DctQ"/>
</dbReference>
<gene>
    <name evidence="11" type="ORF">AFK71_15990</name>
</gene>
<comment type="caution">
    <text evidence="11">The sequence shown here is derived from an EMBL/GenBank/DDBJ whole genome shotgun (WGS) entry which is preliminary data.</text>
</comment>
<evidence type="ECO:0000313" key="12">
    <source>
        <dbReference type="Proteomes" id="UP000036780"/>
    </source>
</evidence>
<keyword evidence="7 9" id="KW-0472">Membrane</keyword>
<proteinExistence type="inferred from homology"/>
<dbReference type="RefSeq" id="WP_050352477.1">
    <property type="nucleotide sequence ID" value="NZ_CP073011.1"/>
</dbReference>
<feature type="transmembrane region" description="Helical" evidence="9">
    <location>
        <begin position="85"/>
        <end position="105"/>
    </location>
</feature>
<protein>
    <recommendedName>
        <fullName evidence="10">Tripartite ATP-independent periplasmic transporters DctQ component domain-containing protein</fullName>
    </recommendedName>
</protein>
<evidence type="ECO:0000256" key="1">
    <source>
        <dbReference type="ARBA" id="ARBA00004429"/>
    </source>
</evidence>
<keyword evidence="2" id="KW-0813">Transport</keyword>
<keyword evidence="6 9" id="KW-1133">Transmembrane helix</keyword>
<feature type="transmembrane region" description="Helical" evidence="9">
    <location>
        <begin position="12"/>
        <end position="35"/>
    </location>
</feature>
<dbReference type="Proteomes" id="UP000036780">
    <property type="component" value="Unassembled WGS sequence"/>
</dbReference>
<dbReference type="PATRIC" id="fig|1473.5.peg.1880"/>
<evidence type="ECO:0000256" key="2">
    <source>
        <dbReference type="ARBA" id="ARBA00022448"/>
    </source>
</evidence>